<dbReference type="HOGENOM" id="CLU_035509_9_1_1"/>
<proteinExistence type="predicted"/>
<feature type="transmembrane region" description="Helical" evidence="1">
    <location>
        <begin position="163"/>
        <end position="182"/>
    </location>
</feature>
<dbReference type="AlphaFoldDB" id="A0A0D0C5Z5"/>
<gene>
    <name evidence="3" type="ORF">GYMLUDRAFT_75221</name>
</gene>
<dbReference type="OrthoDB" id="2952413at2759"/>
<feature type="transmembrane region" description="Helical" evidence="1">
    <location>
        <begin position="101"/>
        <end position="122"/>
    </location>
</feature>
<dbReference type="Pfam" id="PF20151">
    <property type="entry name" value="DUF6533"/>
    <property type="match status" value="1"/>
</dbReference>
<organism evidence="3 4">
    <name type="scientific">Collybiopsis luxurians FD-317 M1</name>
    <dbReference type="NCBI Taxonomy" id="944289"/>
    <lineage>
        <taxon>Eukaryota</taxon>
        <taxon>Fungi</taxon>
        <taxon>Dikarya</taxon>
        <taxon>Basidiomycota</taxon>
        <taxon>Agaricomycotina</taxon>
        <taxon>Agaricomycetes</taxon>
        <taxon>Agaricomycetidae</taxon>
        <taxon>Agaricales</taxon>
        <taxon>Marasmiineae</taxon>
        <taxon>Omphalotaceae</taxon>
        <taxon>Collybiopsis</taxon>
        <taxon>Collybiopsis luxurians</taxon>
    </lineage>
</organism>
<name>A0A0D0C5Z5_9AGAR</name>
<dbReference type="InterPro" id="IPR045340">
    <property type="entry name" value="DUF6533"/>
</dbReference>
<keyword evidence="1" id="KW-1133">Transmembrane helix</keyword>
<dbReference type="Proteomes" id="UP000053593">
    <property type="component" value="Unassembled WGS sequence"/>
</dbReference>
<dbReference type="EMBL" id="KN834788">
    <property type="protein sequence ID" value="KIK57949.1"/>
    <property type="molecule type" value="Genomic_DNA"/>
</dbReference>
<evidence type="ECO:0000313" key="4">
    <source>
        <dbReference type="Proteomes" id="UP000053593"/>
    </source>
</evidence>
<evidence type="ECO:0000259" key="2">
    <source>
        <dbReference type="Pfam" id="PF20151"/>
    </source>
</evidence>
<reference evidence="3 4" key="1">
    <citation type="submission" date="2014-04" db="EMBL/GenBank/DDBJ databases">
        <title>Evolutionary Origins and Diversification of the Mycorrhizal Mutualists.</title>
        <authorList>
            <consortium name="DOE Joint Genome Institute"/>
            <consortium name="Mycorrhizal Genomics Consortium"/>
            <person name="Kohler A."/>
            <person name="Kuo A."/>
            <person name="Nagy L.G."/>
            <person name="Floudas D."/>
            <person name="Copeland A."/>
            <person name="Barry K.W."/>
            <person name="Cichocki N."/>
            <person name="Veneault-Fourrey C."/>
            <person name="LaButti K."/>
            <person name="Lindquist E.A."/>
            <person name="Lipzen A."/>
            <person name="Lundell T."/>
            <person name="Morin E."/>
            <person name="Murat C."/>
            <person name="Riley R."/>
            <person name="Ohm R."/>
            <person name="Sun H."/>
            <person name="Tunlid A."/>
            <person name="Henrissat B."/>
            <person name="Grigoriev I.V."/>
            <person name="Hibbett D.S."/>
            <person name="Martin F."/>
        </authorList>
    </citation>
    <scope>NUCLEOTIDE SEQUENCE [LARGE SCALE GENOMIC DNA]</scope>
    <source>
        <strain evidence="3 4">FD-317 M1</strain>
    </source>
</reference>
<feature type="domain" description="DUF6533" evidence="2">
    <location>
        <begin position="26"/>
        <end position="69"/>
    </location>
</feature>
<keyword evidence="1" id="KW-0812">Transmembrane</keyword>
<accession>A0A0D0C5Z5</accession>
<keyword evidence="1" id="KW-0472">Membrane</keyword>
<protein>
    <recommendedName>
        <fullName evidence="2">DUF6533 domain-containing protein</fullName>
    </recommendedName>
</protein>
<evidence type="ECO:0000313" key="3">
    <source>
        <dbReference type="EMBL" id="KIK57949.1"/>
    </source>
</evidence>
<keyword evidence="4" id="KW-1185">Reference proteome</keyword>
<evidence type="ECO:0000256" key="1">
    <source>
        <dbReference type="SAM" id="Phobius"/>
    </source>
</evidence>
<feature type="transmembrane region" description="Helical" evidence="1">
    <location>
        <begin position="62"/>
        <end position="89"/>
    </location>
</feature>
<feature type="transmembrane region" description="Helical" evidence="1">
    <location>
        <begin position="21"/>
        <end position="42"/>
    </location>
</feature>
<sequence length="243" mass="26941">METTLKTALSGLLSEAIRDNRAATACTIAAFTILVYDCILTFDKEITYIWKSPWTMPKLLYILVKYYGLAQLSGGPVIFTTLVNIILGLRLHALYRSSKLVAALILFLLIAIAEFWGSYHIASLLEMSVPLNSLAELEPYIPNIEDVLPGCVLGALPSLRFTLVSFISHLCLSGTLFGLMAYKCLQSIPWKIWLARWGHSADINLHNHSTAGNVIVFYVRDATVVASMMITLLHPSLTYATFP</sequence>